<reference evidence="3 4" key="1">
    <citation type="submission" date="2017-09" db="EMBL/GenBank/DDBJ databases">
        <title>Metagenomic Analysis Reveals Denitrifying Candidatus Accumulibacter and Flanking Population as a Source of N2O.</title>
        <authorList>
            <person name="Gao H."/>
            <person name="Mao Y."/>
            <person name="Zhao X."/>
            <person name="Liu W.-T."/>
            <person name="Zhang T."/>
            <person name="Wells G."/>
        </authorList>
    </citation>
    <scope>NUCLEOTIDE SEQUENCE [LARGE SCALE GENOMIC DNA]</scope>
    <source>
        <strain evidence="3">CANDO_2_IC</strain>
    </source>
</reference>
<proteinExistence type="predicted"/>
<evidence type="ECO:0000256" key="2">
    <source>
        <dbReference type="SAM" id="MobiDB-lite"/>
    </source>
</evidence>
<dbReference type="AlphaFoldDB" id="A0A6A7RT90"/>
<evidence type="ECO:0000313" key="3">
    <source>
        <dbReference type="EMBL" id="MQM30116.1"/>
    </source>
</evidence>
<dbReference type="InterPro" id="IPR029046">
    <property type="entry name" value="LolA/LolB/LppX"/>
</dbReference>
<keyword evidence="1" id="KW-0732">Signal</keyword>
<accession>A0A6A7RT90</accession>
<gene>
    <name evidence="3" type="ORF">CRU78_06070</name>
</gene>
<name>A0A6A7RT90_9PROT</name>
<evidence type="ECO:0008006" key="5">
    <source>
        <dbReference type="Google" id="ProtNLM"/>
    </source>
</evidence>
<sequence length="270" mass="29210">MPQTRTTKSRPTANLPKKDFTLVVESHAMDLLRGASERLAAAKSMSFTANVSYEYPSRLGPPIVYPLRYDVTMQRPDKLRVLTLGAGPTSEFYYDGKTMVAYAPAEDLVAVADAPPTIDAALKAAYDLGAIYYPFTDLIVGDPFAALAEGTTLAFYVGQSGAVGGTTTDMVVWANKDVFLQIWIGVDDKLPRRLRAIYTADPLQLRHDMELSDWQIDPAIAPDAFSSQKAQSGKPIAFASPVATPAPRVQPPARSSTQQAKTPASRAKSP</sequence>
<organism evidence="3 4">
    <name type="scientific">Candidatus Accumulibacter phosphatis</name>
    <dbReference type="NCBI Taxonomy" id="327160"/>
    <lineage>
        <taxon>Bacteria</taxon>
        <taxon>Pseudomonadati</taxon>
        <taxon>Pseudomonadota</taxon>
        <taxon>Betaproteobacteria</taxon>
        <taxon>Candidatus Accumulibacter</taxon>
    </lineage>
</organism>
<dbReference type="Gene3D" id="2.50.20.10">
    <property type="entry name" value="Lipoprotein localisation LolA/LolB/LppX"/>
    <property type="match status" value="1"/>
</dbReference>
<feature type="compositionally biased region" description="Polar residues" evidence="2">
    <location>
        <begin position="253"/>
        <end position="262"/>
    </location>
</feature>
<dbReference type="SUPFAM" id="SSF89392">
    <property type="entry name" value="Prokaryotic lipoproteins and lipoprotein localization factors"/>
    <property type="match status" value="1"/>
</dbReference>
<protein>
    <recommendedName>
        <fullName evidence="5">DUF2092 domain-containing protein</fullName>
    </recommendedName>
</protein>
<evidence type="ECO:0000256" key="1">
    <source>
        <dbReference type="ARBA" id="ARBA00022729"/>
    </source>
</evidence>
<evidence type="ECO:0000313" key="4">
    <source>
        <dbReference type="Proteomes" id="UP000342300"/>
    </source>
</evidence>
<comment type="caution">
    <text evidence="3">The sequence shown here is derived from an EMBL/GenBank/DDBJ whole genome shotgun (WGS) entry which is preliminary data.</text>
</comment>
<feature type="region of interest" description="Disordered" evidence="2">
    <location>
        <begin position="226"/>
        <end position="270"/>
    </location>
</feature>
<dbReference type="Pfam" id="PF09865">
    <property type="entry name" value="DUF2092"/>
    <property type="match status" value="1"/>
</dbReference>
<dbReference type="InterPro" id="IPR019207">
    <property type="entry name" value="DUF2092"/>
</dbReference>
<dbReference type="EMBL" id="PDHS01000130">
    <property type="protein sequence ID" value="MQM30116.1"/>
    <property type="molecule type" value="Genomic_DNA"/>
</dbReference>
<dbReference type="Proteomes" id="UP000342300">
    <property type="component" value="Unassembled WGS sequence"/>
</dbReference>